<dbReference type="AlphaFoldDB" id="A0A0F7EEN0"/>
<organism evidence="1">
    <name type="scientific">Brevibacillus laterosporus</name>
    <name type="common">Bacillus laterosporus</name>
    <dbReference type="NCBI Taxonomy" id="1465"/>
    <lineage>
        <taxon>Bacteria</taxon>
        <taxon>Bacillati</taxon>
        <taxon>Bacillota</taxon>
        <taxon>Bacilli</taxon>
        <taxon>Bacillales</taxon>
        <taxon>Paenibacillaceae</taxon>
        <taxon>Brevibacillus</taxon>
    </lineage>
</organism>
<evidence type="ECO:0000313" key="1">
    <source>
        <dbReference type="EMBL" id="AKF92643.1"/>
    </source>
</evidence>
<proteinExistence type="predicted"/>
<reference evidence="1" key="1">
    <citation type="submission" date="2015-03" db="EMBL/GenBank/DDBJ databases">
        <title>MIGS Cultured Bacterial/Archaeal sample from Brevibacillus laterosporus.</title>
        <authorList>
            <person name="Zeng D."/>
            <person name="Zhu L."/>
            <person name="Dong G."/>
            <person name="Ye W."/>
            <person name="Ren D."/>
            <person name="Wu L."/>
            <person name="Xu J."/>
            <person name="Li G."/>
            <person name="Guo L."/>
        </authorList>
    </citation>
    <scope>NUCLEOTIDE SEQUENCE</scope>
    <source>
        <strain evidence="1">B9</strain>
    </source>
</reference>
<dbReference type="RefSeq" id="WP_031411256.1">
    <property type="nucleotide sequence ID" value="NZ_CP011074.1"/>
</dbReference>
<accession>A0A0F7EEN0</accession>
<gene>
    <name evidence="1" type="ORF">EX87_02325</name>
</gene>
<dbReference type="EMBL" id="CP011074">
    <property type="protein sequence ID" value="AKF92643.1"/>
    <property type="molecule type" value="Genomic_DNA"/>
</dbReference>
<name>A0A0F7EEN0_BRELA</name>
<sequence>MAKAKEQQQDTAIRRLKQDWIERAGQVKAERFELVGALFYVPDAEALTEDQVKEKLARYRGEK</sequence>
<protein>
    <submittedName>
        <fullName evidence="1">Uncharacterized protein</fullName>
    </submittedName>
</protein>